<reference evidence="1 2" key="1">
    <citation type="submission" date="2015-05" db="EMBL/GenBank/DDBJ databases">
        <title>Draft genome sequence of Microvirga vignae strain BR3299, a novel nitrogen fixing bacteria isolated from Brazil semi-aired region.</title>
        <authorList>
            <person name="Zilli J.E."/>
            <person name="Passos S.R."/>
            <person name="Leite J."/>
            <person name="Baldani J.I."/>
            <person name="Xavier G.R."/>
            <person name="Rumjaneck N.G."/>
            <person name="Simoes-Araujo J.L."/>
        </authorList>
    </citation>
    <scope>NUCLEOTIDE SEQUENCE [LARGE SCALE GENOMIC DNA]</scope>
    <source>
        <strain evidence="1 2">BR3299</strain>
    </source>
</reference>
<dbReference type="EMBL" id="LCYG01000056">
    <property type="protein sequence ID" value="KLK91324.1"/>
    <property type="molecule type" value="Genomic_DNA"/>
</dbReference>
<accession>A0A0H1R8F1</accession>
<name>A0A0H1R8F1_9HYPH</name>
<gene>
    <name evidence="1" type="ORF">AA309_20960</name>
</gene>
<evidence type="ECO:0000313" key="2">
    <source>
        <dbReference type="Proteomes" id="UP000035489"/>
    </source>
</evidence>
<comment type="caution">
    <text evidence="1">The sequence shown here is derived from an EMBL/GenBank/DDBJ whole genome shotgun (WGS) entry which is preliminary data.</text>
</comment>
<dbReference type="OrthoDB" id="5625447at2"/>
<dbReference type="PATRIC" id="fig|1225564.3.peg.5529"/>
<dbReference type="RefSeq" id="WP_047190955.1">
    <property type="nucleotide sequence ID" value="NZ_LCYG01000056.1"/>
</dbReference>
<sequence length="92" mass="10340">MISLEDLIGFCDLTPEEVQVVAEHEHVSQAMAAVLGNCLLQSQHGCGRIRDMLTDEIRTAVRRHDVPRARQLVSTLRHFLHEHPNAAIRHAA</sequence>
<proteinExistence type="predicted"/>
<keyword evidence="2" id="KW-1185">Reference proteome</keyword>
<organism evidence="1 2">
    <name type="scientific">Microvirga vignae</name>
    <dbReference type="NCBI Taxonomy" id="1225564"/>
    <lineage>
        <taxon>Bacteria</taxon>
        <taxon>Pseudomonadati</taxon>
        <taxon>Pseudomonadota</taxon>
        <taxon>Alphaproteobacteria</taxon>
        <taxon>Hyphomicrobiales</taxon>
        <taxon>Methylobacteriaceae</taxon>
        <taxon>Microvirga</taxon>
    </lineage>
</organism>
<dbReference type="Proteomes" id="UP000035489">
    <property type="component" value="Unassembled WGS sequence"/>
</dbReference>
<evidence type="ECO:0000313" key="1">
    <source>
        <dbReference type="EMBL" id="KLK91324.1"/>
    </source>
</evidence>
<dbReference type="STRING" id="1225564.AA309_20960"/>
<dbReference type="AlphaFoldDB" id="A0A0H1R8F1"/>
<protein>
    <submittedName>
        <fullName evidence="1">Uncharacterized protein</fullName>
    </submittedName>
</protein>